<dbReference type="Proteomes" id="UP000244932">
    <property type="component" value="Unassembled WGS sequence"/>
</dbReference>
<dbReference type="CDD" id="cd06171">
    <property type="entry name" value="Sigma70_r4"/>
    <property type="match status" value="1"/>
</dbReference>
<feature type="domain" description="RNA polymerase sigma factor 70 region 4 type 2" evidence="7">
    <location>
        <begin position="118"/>
        <end position="167"/>
    </location>
</feature>
<dbReference type="InterPro" id="IPR013324">
    <property type="entry name" value="RNA_pol_sigma_r3/r4-like"/>
</dbReference>
<accession>A0A2R8ADE4</accession>
<evidence type="ECO:0000256" key="2">
    <source>
        <dbReference type="ARBA" id="ARBA00023015"/>
    </source>
</evidence>
<dbReference type="InterPro" id="IPR039425">
    <property type="entry name" value="RNA_pol_sigma-70-like"/>
</dbReference>
<feature type="domain" description="RNA polymerase sigma-70 region 2" evidence="6">
    <location>
        <begin position="23"/>
        <end position="89"/>
    </location>
</feature>
<dbReference type="GO" id="GO:0006352">
    <property type="term" value="P:DNA-templated transcription initiation"/>
    <property type="evidence" value="ECO:0007669"/>
    <property type="project" value="InterPro"/>
</dbReference>
<organism evidence="8 9">
    <name type="scientific">Pontivivens insulae</name>
    <dbReference type="NCBI Taxonomy" id="1639689"/>
    <lineage>
        <taxon>Bacteria</taxon>
        <taxon>Pseudomonadati</taxon>
        <taxon>Pseudomonadota</taxon>
        <taxon>Alphaproteobacteria</taxon>
        <taxon>Rhodobacterales</taxon>
        <taxon>Paracoccaceae</taxon>
        <taxon>Pontivivens</taxon>
    </lineage>
</organism>
<dbReference type="SUPFAM" id="SSF88946">
    <property type="entry name" value="Sigma2 domain of RNA polymerase sigma factors"/>
    <property type="match status" value="1"/>
</dbReference>
<evidence type="ECO:0000256" key="3">
    <source>
        <dbReference type="ARBA" id="ARBA00023082"/>
    </source>
</evidence>
<dbReference type="PANTHER" id="PTHR43133:SF8">
    <property type="entry name" value="RNA POLYMERASE SIGMA FACTOR HI_1459-RELATED"/>
    <property type="match status" value="1"/>
</dbReference>
<evidence type="ECO:0000313" key="9">
    <source>
        <dbReference type="Proteomes" id="UP000244932"/>
    </source>
</evidence>
<evidence type="ECO:0000259" key="7">
    <source>
        <dbReference type="Pfam" id="PF08281"/>
    </source>
</evidence>
<dbReference type="Pfam" id="PF04542">
    <property type="entry name" value="Sigma70_r2"/>
    <property type="match status" value="1"/>
</dbReference>
<dbReference type="Pfam" id="PF08281">
    <property type="entry name" value="Sigma70_r4_2"/>
    <property type="match status" value="1"/>
</dbReference>
<keyword evidence="3" id="KW-0731">Sigma factor</keyword>
<keyword evidence="4" id="KW-0238">DNA-binding</keyword>
<dbReference type="NCBIfam" id="TIGR02937">
    <property type="entry name" value="sigma70-ECF"/>
    <property type="match status" value="1"/>
</dbReference>
<dbReference type="InterPro" id="IPR014284">
    <property type="entry name" value="RNA_pol_sigma-70_dom"/>
</dbReference>
<name>A0A2R8ADE4_9RHOB</name>
<protein>
    <submittedName>
        <fullName evidence="8">ECF RNA polymerase sigma factor SigE</fullName>
    </submittedName>
</protein>
<dbReference type="RefSeq" id="WP_245895389.1">
    <property type="nucleotide sequence ID" value="NZ_OMKW01000003.1"/>
</dbReference>
<keyword evidence="9" id="KW-1185">Reference proteome</keyword>
<dbReference type="InterPro" id="IPR013325">
    <property type="entry name" value="RNA_pol_sigma_r2"/>
</dbReference>
<dbReference type="EMBL" id="OMKW01000003">
    <property type="protein sequence ID" value="SPF30273.1"/>
    <property type="molecule type" value="Genomic_DNA"/>
</dbReference>
<sequence length="178" mass="19443">MDADDKALALAAASGDRAAFSALISRHHPMVFRLAWRITGTTAAAEDIAQDVCVGLPAKLQTWRGEGKFTTWLHMLAVNAARDHLRREATYAKAAVGWGEAVRAAAGEQATQADRAAWLTAAMRQLPDDLRETLALITEGVSHAEAAKVLDISEGTVSWRMNRARTLLRDIHRTEEET</sequence>
<dbReference type="InterPro" id="IPR007627">
    <property type="entry name" value="RNA_pol_sigma70_r2"/>
</dbReference>
<evidence type="ECO:0000256" key="5">
    <source>
        <dbReference type="ARBA" id="ARBA00023163"/>
    </source>
</evidence>
<evidence type="ECO:0000259" key="6">
    <source>
        <dbReference type="Pfam" id="PF04542"/>
    </source>
</evidence>
<evidence type="ECO:0000313" key="8">
    <source>
        <dbReference type="EMBL" id="SPF30273.1"/>
    </source>
</evidence>
<dbReference type="InterPro" id="IPR036388">
    <property type="entry name" value="WH-like_DNA-bd_sf"/>
</dbReference>
<evidence type="ECO:0000256" key="1">
    <source>
        <dbReference type="ARBA" id="ARBA00010641"/>
    </source>
</evidence>
<gene>
    <name evidence="8" type="primary">sigE</name>
    <name evidence="8" type="ORF">POI8812_02609</name>
</gene>
<dbReference type="GO" id="GO:0016987">
    <property type="term" value="F:sigma factor activity"/>
    <property type="evidence" value="ECO:0007669"/>
    <property type="project" value="UniProtKB-KW"/>
</dbReference>
<proteinExistence type="inferred from homology"/>
<dbReference type="AlphaFoldDB" id="A0A2R8ADE4"/>
<dbReference type="InterPro" id="IPR013249">
    <property type="entry name" value="RNA_pol_sigma70_r4_t2"/>
</dbReference>
<evidence type="ECO:0000256" key="4">
    <source>
        <dbReference type="ARBA" id="ARBA00023125"/>
    </source>
</evidence>
<dbReference type="PANTHER" id="PTHR43133">
    <property type="entry name" value="RNA POLYMERASE ECF-TYPE SIGMA FACTO"/>
    <property type="match status" value="1"/>
</dbReference>
<reference evidence="8 9" key="1">
    <citation type="submission" date="2018-03" db="EMBL/GenBank/DDBJ databases">
        <authorList>
            <person name="Keele B.F."/>
        </authorList>
    </citation>
    <scope>NUCLEOTIDE SEQUENCE [LARGE SCALE GENOMIC DNA]</scope>
    <source>
        <strain evidence="8 9">CeCT 8812</strain>
    </source>
</reference>
<keyword evidence="2" id="KW-0805">Transcription regulation</keyword>
<comment type="similarity">
    <text evidence="1">Belongs to the sigma-70 factor family. ECF subfamily.</text>
</comment>
<dbReference type="SUPFAM" id="SSF88659">
    <property type="entry name" value="Sigma3 and sigma4 domains of RNA polymerase sigma factors"/>
    <property type="match status" value="1"/>
</dbReference>
<dbReference type="Gene3D" id="1.10.10.10">
    <property type="entry name" value="Winged helix-like DNA-binding domain superfamily/Winged helix DNA-binding domain"/>
    <property type="match status" value="1"/>
</dbReference>
<dbReference type="Gene3D" id="1.10.1740.10">
    <property type="match status" value="1"/>
</dbReference>
<keyword evidence="5" id="KW-0804">Transcription</keyword>
<dbReference type="GO" id="GO:0003677">
    <property type="term" value="F:DNA binding"/>
    <property type="evidence" value="ECO:0007669"/>
    <property type="project" value="UniProtKB-KW"/>
</dbReference>